<dbReference type="SUPFAM" id="SSF48452">
    <property type="entry name" value="TPR-like"/>
    <property type="match status" value="1"/>
</dbReference>
<dbReference type="Gene3D" id="1.25.40.10">
    <property type="entry name" value="Tetratricopeptide repeat domain"/>
    <property type="match status" value="1"/>
</dbReference>
<reference evidence="1" key="1">
    <citation type="submission" date="2022-09" db="EMBL/GenBank/DDBJ databases">
        <title>Actin cytoskeleton and complex cell architecture in an #Asgard archaeon.</title>
        <authorList>
            <person name="Ponce Toledo R.I."/>
            <person name="Schleper C."/>
            <person name="Rodrigues Oliveira T."/>
            <person name="Wollweber F."/>
            <person name="Xu J."/>
            <person name="Rittmann S."/>
            <person name="Klingl A."/>
            <person name="Pilhofer M."/>
        </authorList>
    </citation>
    <scope>NUCLEOTIDE SEQUENCE</scope>
    <source>
        <strain evidence="1">B-35</strain>
    </source>
</reference>
<dbReference type="EMBL" id="CP104013">
    <property type="protein sequence ID" value="UYP48331.1"/>
    <property type="molecule type" value="Genomic_DNA"/>
</dbReference>
<evidence type="ECO:0008006" key="3">
    <source>
        <dbReference type="Google" id="ProtNLM"/>
    </source>
</evidence>
<evidence type="ECO:0000313" key="2">
    <source>
        <dbReference type="Proteomes" id="UP001208689"/>
    </source>
</evidence>
<dbReference type="InterPro" id="IPR011990">
    <property type="entry name" value="TPR-like_helical_dom_sf"/>
</dbReference>
<name>A0ABY6I0I9_9ARCH</name>
<protein>
    <recommendedName>
        <fullName evidence="3">Tetratricopeptide repeat protein</fullName>
    </recommendedName>
</protein>
<dbReference type="Proteomes" id="UP001208689">
    <property type="component" value="Chromosome"/>
</dbReference>
<proteinExistence type="predicted"/>
<evidence type="ECO:0000313" key="1">
    <source>
        <dbReference type="EMBL" id="UYP48331.1"/>
    </source>
</evidence>
<organism evidence="1 2">
    <name type="scientific">Candidatus Lokiarchaeum ossiferum</name>
    <dbReference type="NCBI Taxonomy" id="2951803"/>
    <lineage>
        <taxon>Archaea</taxon>
        <taxon>Promethearchaeati</taxon>
        <taxon>Promethearchaeota</taxon>
        <taxon>Promethearchaeia</taxon>
        <taxon>Promethearchaeales</taxon>
        <taxon>Promethearchaeaceae</taxon>
        <taxon>Candidatus Lokiarchaeum</taxon>
    </lineage>
</organism>
<accession>A0ABY6I0I9</accession>
<sequence length="441" mass="50223">MANEEKLRKKAEVALEKAEILMDNDNHKKSAEHFKKAAELFLELKEWKIAEKCFFYSAKNYHTLGGARDFHRASLLEYEAGKCCIFTNDFEKARDYFDIASKSILKSDAKNPDEMATTDICFAFLCYFVQGKYEEGIVYIKRFKDQIDPDMYSSHSLMVLVRDLTKAIINEREKYIDSIVDNFGIHKYGAAETLLIKEALIVGLASLMVKFELGMDKTEYERDDSIEVKSILDCTRLGEFKNYSILPRVFKSLVIEKMEIEIGDNISTKEKIALPEKIQVKDFGKKVLPFKFRTNFPGEGFIGPITLTLVIDGKYRFKLQSEKQELLITSPNAVLGIDLLPLKTPVINQSFPLQVNVSNNSEGPAMEINVEFEFPEDLRLMRGTLQKNIYSLDPNEDMKWQIIVKAFDGGEIPIKATVSFKDGDGNAKGPFTADLPLNINL</sequence>
<gene>
    <name evidence="1" type="ORF">NEF87_004616</name>
</gene>
<keyword evidence="2" id="KW-1185">Reference proteome</keyword>